<sequence>MVSFDQARRAPLNDIPIIIYISNKKTSKWSGKRRNGGGATSKLLPFNLNKFIFLKVFELKNLLNPTISIQKSFTELEQFFERFKSILPSNLDKTPPKRKFLVSEQKIIEKRKNWVEAIINYLINKYFENSDIQLFFGPLINLFDDNYIYLGNSEKRSIKPSHFDYLKTIGQGSFGRVYMVRHNLDGKIYAMKILVKEQIKRRNEVKHVMAEKNVLLKNINHPFLVSLHYSFQTKNKLYFVLDFLNGGELFFHLQKERSFCESKARFYSAEIASAIGYLHEQNIIYRDLKPENILLDRYGHVVLTDFGLCKEGIKSKDTTNTFCGTPEYLAPEVIEKKPYDRTVDWWCLGCVLFEMLFGLPPFYSKNQQEMYQKIINQQLIIPSNISLSARNFLQRILRKNHFERLGARNFDEICFHPFFALIEWEKLNKREIRAPFIPKIRSETDTINIARAFTDIEPNPGEKEFFI</sequence>
<dbReference type="SUPFAM" id="SSF56112">
    <property type="entry name" value="Protein kinase-like (PK-like)"/>
    <property type="match status" value="1"/>
</dbReference>
<dbReference type="InterPro" id="IPR036871">
    <property type="entry name" value="PX_dom_sf"/>
</dbReference>
<dbReference type="GO" id="GO:0004674">
    <property type="term" value="F:protein serine/threonine kinase activity"/>
    <property type="evidence" value="ECO:0007669"/>
    <property type="project" value="UniProtKB-KW"/>
</dbReference>
<dbReference type="PANTHER" id="PTHR24351">
    <property type="entry name" value="RIBOSOMAL PROTEIN S6 KINASE"/>
    <property type="match status" value="1"/>
</dbReference>
<feature type="domain" description="Protein kinase" evidence="10">
    <location>
        <begin position="163"/>
        <end position="419"/>
    </location>
</feature>
<evidence type="ECO:0000313" key="13">
    <source>
        <dbReference type="WBParaSite" id="Minc3s01122g20919"/>
    </source>
</evidence>
<dbReference type="InterPro" id="IPR011009">
    <property type="entry name" value="Kinase-like_dom_sf"/>
</dbReference>
<dbReference type="Gene3D" id="1.10.510.10">
    <property type="entry name" value="Transferase(Phosphotransferase) domain 1"/>
    <property type="match status" value="1"/>
</dbReference>
<dbReference type="SUPFAM" id="SSF64268">
    <property type="entry name" value="PX domain"/>
    <property type="match status" value="1"/>
</dbReference>
<dbReference type="PROSITE" id="PS00108">
    <property type="entry name" value="PROTEIN_KINASE_ST"/>
    <property type="match status" value="1"/>
</dbReference>
<dbReference type="FunFam" id="3.30.200.20:FF:000537">
    <property type="entry name" value="Non-specific serine/threonine protein kinase"/>
    <property type="match status" value="1"/>
</dbReference>
<evidence type="ECO:0000256" key="1">
    <source>
        <dbReference type="ARBA" id="ARBA00009903"/>
    </source>
</evidence>
<dbReference type="AlphaFoldDB" id="A0A914M3U0"/>
<proteinExistence type="inferred from homology"/>
<dbReference type="GO" id="GO:0035091">
    <property type="term" value="F:phosphatidylinositol binding"/>
    <property type="evidence" value="ECO:0007669"/>
    <property type="project" value="InterPro"/>
</dbReference>
<accession>A0A914M3U0</accession>
<feature type="binding site" evidence="8">
    <location>
        <position position="192"/>
    </location>
    <ligand>
        <name>ATP</name>
        <dbReference type="ChEBI" id="CHEBI:30616"/>
    </ligand>
</feature>
<evidence type="ECO:0000259" key="11">
    <source>
        <dbReference type="PROSITE" id="PS51285"/>
    </source>
</evidence>
<name>A0A914M3U0_MELIC</name>
<organism evidence="12 13">
    <name type="scientific">Meloidogyne incognita</name>
    <name type="common">Southern root-knot nematode worm</name>
    <name type="synonym">Oxyuris incognita</name>
    <dbReference type="NCBI Taxonomy" id="6306"/>
    <lineage>
        <taxon>Eukaryota</taxon>
        <taxon>Metazoa</taxon>
        <taxon>Ecdysozoa</taxon>
        <taxon>Nematoda</taxon>
        <taxon>Chromadorea</taxon>
        <taxon>Rhabditida</taxon>
        <taxon>Tylenchina</taxon>
        <taxon>Tylenchomorpha</taxon>
        <taxon>Tylenchoidea</taxon>
        <taxon>Meloidogynidae</taxon>
        <taxon>Meloidogyninae</taxon>
        <taxon>Meloidogyne</taxon>
        <taxon>Meloidogyne incognita group</taxon>
    </lineage>
</organism>
<evidence type="ECO:0000256" key="3">
    <source>
        <dbReference type="ARBA" id="ARBA00022553"/>
    </source>
</evidence>
<feature type="domain" description="AGC-kinase C-terminal" evidence="11">
    <location>
        <begin position="420"/>
        <end position="467"/>
    </location>
</feature>
<keyword evidence="4" id="KW-0808">Transferase</keyword>
<keyword evidence="3" id="KW-0597">Phosphoprotein</keyword>
<protein>
    <submittedName>
        <fullName evidence="13">Uncharacterized protein</fullName>
    </submittedName>
</protein>
<dbReference type="PROSITE" id="PS00107">
    <property type="entry name" value="PROTEIN_KINASE_ATP"/>
    <property type="match status" value="1"/>
</dbReference>
<evidence type="ECO:0000256" key="7">
    <source>
        <dbReference type="ARBA" id="ARBA00022840"/>
    </source>
</evidence>
<dbReference type="InterPro" id="IPR017441">
    <property type="entry name" value="Protein_kinase_ATP_BS"/>
</dbReference>
<dbReference type="InterPro" id="IPR000961">
    <property type="entry name" value="AGC-kinase_C"/>
</dbReference>
<reference evidence="13" key="1">
    <citation type="submission" date="2022-11" db="UniProtKB">
        <authorList>
            <consortium name="WormBaseParasite"/>
        </authorList>
    </citation>
    <scope>IDENTIFICATION</scope>
</reference>
<dbReference type="Pfam" id="PF00069">
    <property type="entry name" value="Pkinase"/>
    <property type="match status" value="1"/>
</dbReference>
<dbReference type="SMART" id="SM00220">
    <property type="entry name" value="S_TKc"/>
    <property type="match status" value="1"/>
</dbReference>
<keyword evidence="7 8" id="KW-0067">ATP-binding</keyword>
<dbReference type="PROSITE" id="PS50011">
    <property type="entry name" value="PROTEIN_KINASE_DOM"/>
    <property type="match status" value="1"/>
</dbReference>
<evidence type="ECO:0000256" key="9">
    <source>
        <dbReference type="RuleBase" id="RU000304"/>
    </source>
</evidence>
<dbReference type="GO" id="GO:0005524">
    <property type="term" value="F:ATP binding"/>
    <property type="evidence" value="ECO:0007669"/>
    <property type="project" value="UniProtKB-UniRule"/>
</dbReference>
<dbReference type="Gene3D" id="3.30.200.20">
    <property type="entry name" value="Phosphorylase Kinase, domain 1"/>
    <property type="match status" value="1"/>
</dbReference>
<dbReference type="InterPro" id="IPR008271">
    <property type="entry name" value="Ser/Thr_kinase_AS"/>
</dbReference>
<dbReference type="WBParaSite" id="Minc3s01122g20919">
    <property type="protein sequence ID" value="Minc3s01122g20919"/>
    <property type="gene ID" value="Minc3s01122g20919"/>
</dbReference>
<evidence type="ECO:0000259" key="10">
    <source>
        <dbReference type="PROSITE" id="PS50011"/>
    </source>
</evidence>
<evidence type="ECO:0000256" key="4">
    <source>
        <dbReference type="ARBA" id="ARBA00022679"/>
    </source>
</evidence>
<keyword evidence="2 9" id="KW-0723">Serine/threonine-protein kinase</keyword>
<dbReference type="Proteomes" id="UP000887563">
    <property type="component" value="Unplaced"/>
</dbReference>
<keyword evidence="5 8" id="KW-0547">Nucleotide-binding</keyword>
<keyword evidence="12" id="KW-1185">Reference proteome</keyword>
<comment type="similarity">
    <text evidence="1">Belongs to the protein kinase superfamily. AGC Ser/Thr protein kinase family.</text>
</comment>
<evidence type="ECO:0000256" key="2">
    <source>
        <dbReference type="ARBA" id="ARBA00022527"/>
    </source>
</evidence>
<dbReference type="FunFam" id="1.10.510.10:FF:000008">
    <property type="entry name" value="Non-specific serine/threonine protein kinase"/>
    <property type="match status" value="1"/>
</dbReference>
<dbReference type="InterPro" id="IPR000719">
    <property type="entry name" value="Prot_kinase_dom"/>
</dbReference>
<evidence type="ECO:0000313" key="12">
    <source>
        <dbReference type="Proteomes" id="UP000887563"/>
    </source>
</evidence>
<dbReference type="PROSITE" id="PS51285">
    <property type="entry name" value="AGC_KINASE_CTER"/>
    <property type="match status" value="1"/>
</dbReference>
<evidence type="ECO:0000256" key="5">
    <source>
        <dbReference type="ARBA" id="ARBA00022741"/>
    </source>
</evidence>
<keyword evidence="6" id="KW-0418">Kinase</keyword>
<evidence type="ECO:0000256" key="8">
    <source>
        <dbReference type="PROSITE-ProRule" id="PRU10141"/>
    </source>
</evidence>
<evidence type="ECO:0000256" key="6">
    <source>
        <dbReference type="ARBA" id="ARBA00022777"/>
    </source>
</evidence>